<evidence type="ECO:0000256" key="14">
    <source>
        <dbReference type="PIRSR" id="PIRSR001365-1"/>
    </source>
</evidence>
<dbReference type="PIRSF" id="PIRSF001365">
    <property type="entry name" value="DHDPS"/>
    <property type="match status" value="1"/>
</dbReference>
<dbReference type="EMBL" id="JACRUO010000003">
    <property type="protein sequence ID" value="MBD3690274.1"/>
    <property type="molecule type" value="Genomic_DNA"/>
</dbReference>
<dbReference type="EC" id="4.3.3.7" evidence="4 12"/>
<reference evidence="16 17" key="1">
    <citation type="submission" date="2020-08" db="EMBL/GenBank/DDBJ databases">
        <title>Winkia gen. nov., sp. nov., isolated from faeces of the Anser albifrons in China.</title>
        <authorList>
            <person name="Liu Q."/>
        </authorList>
    </citation>
    <scope>NUCLEOTIDE SEQUENCE [LARGE SCALE GENOMIC DNA]</scope>
    <source>
        <strain evidence="16 17">C62</strain>
    </source>
</reference>
<dbReference type="CDD" id="cd00950">
    <property type="entry name" value="DHDPS"/>
    <property type="match status" value="1"/>
</dbReference>
<evidence type="ECO:0000256" key="5">
    <source>
        <dbReference type="ARBA" id="ARBA00022490"/>
    </source>
</evidence>
<dbReference type="GO" id="GO:0008840">
    <property type="term" value="F:4-hydroxy-tetrahydrodipicolinate synthase activity"/>
    <property type="evidence" value="ECO:0007669"/>
    <property type="project" value="UniProtKB-UniRule"/>
</dbReference>
<dbReference type="InterPro" id="IPR020625">
    <property type="entry name" value="Schiff_base-form_aldolases_AS"/>
</dbReference>
<dbReference type="Gene3D" id="3.20.20.70">
    <property type="entry name" value="Aldolase class I"/>
    <property type="match status" value="1"/>
</dbReference>
<keyword evidence="5 12" id="KW-0963">Cytoplasm</keyword>
<comment type="pathway">
    <text evidence="2 12">Amino-acid biosynthesis; L-lysine biosynthesis via DAP pathway; (S)-tetrahydrodipicolinate from L-aspartate: step 3/4.</text>
</comment>
<dbReference type="PRINTS" id="PR00146">
    <property type="entry name" value="DHPICSNTHASE"/>
</dbReference>
<evidence type="ECO:0000256" key="8">
    <source>
        <dbReference type="ARBA" id="ARBA00023154"/>
    </source>
</evidence>
<feature type="site" description="Part of a proton relay during catalysis" evidence="12">
    <location>
        <position position="113"/>
    </location>
</feature>
<dbReference type="PANTHER" id="PTHR12128:SF66">
    <property type="entry name" value="4-HYDROXY-2-OXOGLUTARATE ALDOLASE, MITOCHONDRIAL"/>
    <property type="match status" value="1"/>
</dbReference>
<protein>
    <recommendedName>
        <fullName evidence="4 12">4-hydroxy-tetrahydrodipicolinate synthase</fullName>
        <shortName evidence="12">HTPA synthase</shortName>
        <ecNumber evidence="4 12">4.3.3.7</ecNumber>
    </recommendedName>
</protein>
<feature type="site" description="Part of a proton relay during catalysis" evidence="12">
    <location>
        <position position="50"/>
    </location>
</feature>
<dbReference type="GO" id="GO:0005829">
    <property type="term" value="C:cytosol"/>
    <property type="evidence" value="ECO:0007669"/>
    <property type="project" value="TreeGrafter"/>
</dbReference>
<comment type="subunit">
    <text evidence="12">Homotetramer; dimer of dimers.</text>
</comment>
<feature type="active site" description="Schiff-base intermediate with substrate" evidence="12 14">
    <location>
        <position position="167"/>
    </location>
</feature>
<dbReference type="HAMAP" id="MF_00418">
    <property type="entry name" value="DapA"/>
    <property type="match status" value="1"/>
</dbReference>
<dbReference type="UniPathway" id="UPA00034">
    <property type="reaction ID" value="UER00017"/>
</dbReference>
<evidence type="ECO:0000256" key="12">
    <source>
        <dbReference type="HAMAP-Rule" id="MF_00418"/>
    </source>
</evidence>
<keyword evidence="6 12" id="KW-0028">Amino-acid biosynthesis</keyword>
<dbReference type="InterPro" id="IPR020624">
    <property type="entry name" value="Schiff_base-form_aldolases_CS"/>
</dbReference>
<gene>
    <name evidence="12 16" type="primary">dapA</name>
    <name evidence="16" type="ORF">H8R10_08555</name>
</gene>
<evidence type="ECO:0000256" key="11">
    <source>
        <dbReference type="ARBA" id="ARBA00047836"/>
    </source>
</evidence>
<evidence type="ECO:0000256" key="2">
    <source>
        <dbReference type="ARBA" id="ARBA00005120"/>
    </source>
</evidence>
<keyword evidence="17" id="KW-1185">Reference proteome</keyword>
<comment type="subcellular location">
    <subcellularLocation>
        <location evidence="12">Cytoplasm</location>
    </subcellularLocation>
</comment>
<feature type="binding site" evidence="12 15">
    <location>
        <position position="207"/>
    </location>
    <ligand>
        <name>pyruvate</name>
        <dbReference type="ChEBI" id="CHEBI:15361"/>
    </ligand>
</feature>
<dbReference type="Proteomes" id="UP000627538">
    <property type="component" value="Unassembled WGS sequence"/>
</dbReference>
<keyword evidence="9 12" id="KW-0456">Lyase</keyword>
<comment type="function">
    <text evidence="1 12">Catalyzes the condensation of (S)-aspartate-beta-semialdehyde [(S)-ASA] and pyruvate to 4-hydroxy-tetrahydrodipicolinate (HTPA).</text>
</comment>
<dbReference type="NCBIfam" id="TIGR00674">
    <property type="entry name" value="dapA"/>
    <property type="match status" value="1"/>
</dbReference>
<dbReference type="RefSeq" id="WP_191072378.1">
    <property type="nucleotide sequence ID" value="NZ_CP060506.1"/>
</dbReference>
<evidence type="ECO:0000256" key="6">
    <source>
        <dbReference type="ARBA" id="ARBA00022605"/>
    </source>
</evidence>
<evidence type="ECO:0000256" key="4">
    <source>
        <dbReference type="ARBA" id="ARBA00012086"/>
    </source>
</evidence>
<evidence type="ECO:0000313" key="16">
    <source>
        <dbReference type="EMBL" id="MBD3690274.1"/>
    </source>
</evidence>
<dbReference type="SMART" id="SM01130">
    <property type="entry name" value="DHDPS"/>
    <property type="match status" value="1"/>
</dbReference>
<name>A0A8I0GHY3_9ACTO</name>
<keyword evidence="7 12" id="KW-0220">Diaminopimelate biosynthesis</keyword>
<dbReference type="PROSITE" id="PS00665">
    <property type="entry name" value="DHDPS_1"/>
    <property type="match status" value="1"/>
</dbReference>
<comment type="catalytic activity">
    <reaction evidence="11 12">
        <text>L-aspartate 4-semialdehyde + pyruvate = (2S,4S)-4-hydroxy-2,3,4,5-tetrahydrodipicolinate + H2O + H(+)</text>
        <dbReference type="Rhea" id="RHEA:34171"/>
        <dbReference type="ChEBI" id="CHEBI:15361"/>
        <dbReference type="ChEBI" id="CHEBI:15377"/>
        <dbReference type="ChEBI" id="CHEBI:15378"/>
        <dbReference type="ChEBI" id="CHEBI:67139"/>
        <dbReference type="ChEBI" id="CHEBI:537519"/>
        <dbReference type="EC" id="4.3.3.7"/>
    </reaction>
</comment>
<comment type="similarity">
    <text evidence="3 12 13">Belongs to the DapA family.</text>
</comment>
<evidence type="ECO:0000256" key="1">
    <source>
        <dbReference type="ARBA" id="ARBA00003294"/>
    </source>
</evidence>
<proteinExistence type="inferred from homology"/>
<sequence>MIATAAPFRTLSTAMVTPFRASGELDLDSTARLARKLVADGCDAILVSGTTGESPTTHRPEKEELISCVRAAVGEDVFIIAGAGSNDTLHAQAMAASATEAGADGLLVVSPYYNRPSQRGLLAHVRAVADVSDLPIMLYDIPGRTGLAFSDEVLDELAKNPQIQAVKDATGNVVVGEERSERTGLAYYSGDDGLNYSWLAHGASGCVSVVGHVAASSYRDMIAKVREGDLPGAREISVRLRPLVHAIMGGGQGAVMAKHALHMMGVIESPRVRLPLVEATASELEALEAALVSAGLLS</sequence>
<keyword evidence="8 12" id="KW-0457">Lysine biosynthesis</keyword>
<dbReference type="AlphaFoldDB" id="A0A8I0GHY3"/>
<dbReference type="GO" id="GO:0009089">
    <property type="term" value="P:lysine biosynthetic process via diaminopimelate"/>
    <property type="evidence" value="ECO:0007669"/>
    <property type="project" value="UniProtKB-UniRule"/>
</dbReference>
<accession>A0A8I0GHY3</accession>
<organism evidence="16 17">
    <name type="scientific">Nanchangia anserum</name>
    <dbReference type="NCBI Taxonomy" id="2692125"/>
    <lineage>
        <taxon>Bacteria</taxon>
        <taxon>Bacillati</taxon>
        <taxon>Actinomycetota</taxon>
        <taxon>Actinomycetes</taxon>
        <taxon>Actinomycetales</taxon>
        <taxon>Actinomycetaceae</taxon>
        <taxon>Nanchangia</taxon>
    </lineage>
</organism>
<evidence type="ECO:0000256" key="3">
    <source>
        <dbReference type="ARBA" id="ARBA00007592"/>
    </source>
</evidence>
<evidence type="ECO:0000256" key="13">
    <source>
        <dbReference type="PIRNR" id="PIRNR001365"/>
    </source>
</evidence>
<comment type="caution">
    <text evidence="12">Was originally thought to be a dihydrodipicolinate synthase (DHDPS), catalyzing the condensation of (S)-aspartate-beta-semialdehyde [(S)-ASA] and pyruvate to dihydrodipicolinate (DHDP). However, it was shown in E.coli that the product of the enzymatic reaction is not dihydrodipicolinate but in fact (4S)-4-hydroxy-2,3,4,5-tetrahydro-(2S)-dipicolinic acid (HTPA), and that the consecutive dehydration reaction leading to DHDP is not spontaneous but catalyzed by DapB.</text>
</comment>
<evidence type="ECO:0000256" key="9">
    <source>
        <dbReference type="ARBA" id="ARBA00023239"/>
    </source>
</evidence>
<dbReference type="PANTHER" id="PTHR12128">
    <property type="entry name" value="DIHYDRODIPICOLINATE SYNTHASE"/>
    <property type="match status" value="1"/>
</dbReference>
<dbReference type="GO" id="GO:0019877">
    <property type="term" value="P:diaminopimelate biosynthetic process"/>
    <property type="evidence" value="ECO:0007669"/>
    <property type="project" value="UniProtKB-UniRule"/>
</dbReference>
<evidence type="ECO:0000256" key="10">
    <source>
        <dbReference type="ARBA" id="ARBA00023270"/>
    </source>
</evidence>
<feature type="active site" description="Proton donor/acceptor" evidence="12 14">
    <location>
        <position position="139"/>
    </location>
</feature>
<evidence type="ECO:0000256" key="7">
    <source>
        <dbReference type="ARBA" id="ARBA00022915"/>
    </source>
</evidence>
<comment type="caution">
    <text evidence="16">The sequence shown here is derived from an EMBL/GenBank/DDBJ whole genome shotgun (WGS) entry which is preliminary data.</text>
</comment>
<dbReference type="Pfam" id="PF00701">
    <property type="entry name" value="DHDPS"/>
    <property type="match status" value="1"/>
</dbReference>
<dbReference type="InterPro" id="IPR002220">
    <property type="entry name" value="DapA-like"/>
</dbReference>
<dbReference type="InterPro" id="IPR013785">
    <property type="entry name" value="Aldolase_TIM"/>
</dbReference>
<keyword evidence="10 12" id="KW-0704">Schiff base</keyword>
<dbReference type="SUPFAM" id="SSF51569">
    <property type="entry name" value="Aldolase"/>
    <property type="match status" value="1"/>
</dbReference>
<dbReference type="InterPro" id="IPR005263">
    <property type="entry name" value="DapA"/>
</dbReference>
<evidence type="ECO:0000256" key="15">
    <source>
        <dbReference type="PIRSR" id="PIRSR001365-2"/>
    </source>
</evidence>
<feature type="binding site" evidence="12 15">
    <location>
        <position position="51"/>
    </location>
    <ligand>
        <name>pyruvate</name>
        <dbReference type="ChEBI" id="CHEBI:15361"/>
    </ligand>
</feature>
<dbReference type="PROSITE" id="PS00666">
    <property type="entry name" value="DHDPS_2"/>
    <property type="match status" value="1"/>
</dbReference>
<evidence type="ECO:0000313" key="17">
    <source>
        <dbReference type="Proteomes" id="UP000627538"/>
    </source>
</evidence>